<proteinExistence type="predicted"/>
<dbReference type="EMBL" id="CAOQHR010000013">
    <property type="protein sequence ID" value="CAI6342581.1"/>
    <property type="molecule type" value="Genomic_DNA"/>
</dbReference>
<protein>
    <submittedName>
        <fullName evidence="1">Uncharacterized protein</fullName>
    </submittedName>
</protein>
<dbReference type="Proteomes" id="UP001152607">
    <property type="component" value="Unassembled WGS sequence"/>
</dbReference>
<evidence type="ECO:0000313" key="2">
    <source>
        <dbReference type="Proteomes" id="UP001152607"/>
    </source>
</evidence>
<reference evidence="1" key="1">
    <citation type="submission" date="2023-01" db="EMBL/GenBank/DDBJ databases">
        <authorList>
            <person name="Van Ghelder C."/>
            <person name="Rancurel C."/>
        </authorList>
    </citation>
    <scope>NUCLEOTIDE SEQUENCE</scope>
    <source>
        <strain evidence="1">CNCM I-4278</strain>
    </source>
</reference>
<comment type="caution">
    <text evidence="1">The sequence shown here is derived from an EMBL/GenBank/DDBJ whole genome shotgun (WGS) entry which is preliminary data.</text>
</comment>
<name>A0A9W4UX79_9PLEO</name>
<accession>A0A9W4UX79</accession>
<evidence type="ECO:0000313" key="1">
    <source>
        <dbReference type="EMBL" id="CAI6342581.1"/>
    </source>
</evidence>
<dbReference type="AlphaFoldDB" id="A0A9W4UX79"/>
<keyword evidence="2" id="KW-1185">Reference proteome</keyword>
<organism evidence="1 2">
    <name type="scientific">Periconia digitata</name>
    <dbReference type="NCBI Taxonomy" id="1303443"/>
    <lineage>
        <taxon>Eukaryota</taxon>
        <taxon>Fungi</taxon>
        <taxon>Dikarya</taxon>
        <taxon>Ascomycota</taxon>
        <taxon>Pezizomycotina</taxon>
        <taxon>Dothideomycetes</taxon>
        <taxon>Pleosporomycetidae</taxon>
        <taxon>Pleosporales</taxon>
        <taxon>Massarineae</taxon>
        <taxon>Periconiaceae</taxon>
        <taxon>Periconia</taxon>
    </lineage>
</organism>
<gene>
    <name evidence="1" type="ORF">PDIGIT_LOCUS15791</name>
</gene>
<sequence length="60" mass="6892">MMMYHPISRREKIRYIEPSAHSPPVIPATTPDLRDTVIGKVFEPEVSCSMMLYNWLTALA</sequence>